<keyword evidence="3 9" id="KW-1003">Cell membrane</keyword>
<evidence type="ECO:0000256" key="7">
    <source>
        <dbReference type="ARBA" id="ARBA00022989"/>
    </source>
</evidence>
<keyword evidence="4 9" id="KW-0812">Transmembrane</keyword>
<dbReference type="InterPro" id="IPR023025">
    <property type="entry name" value="Ser_Thr_transp_SstT"/>
</dbReference>
<comment type="similarity">
    <text evidence="9">Belongs to the dicarboxylate/amino acid:cation symporter (DAACS) (TC 2.A.23) family.</text>
</comment>
<comment type="catalytic activity">
    <reaction evidence="9">
        <text>L-serine(in) + Na(+)(in) = L-serine(out) + Na(+)(out)</text>
        <dbReference type="Rhea" id="RHEA:29575"/>
        <dbReference type="ChEBI" id="CHEBI:29101"/>
        <dbReference type="ChEBI" id="CHEBI:33384"/>
    </reaction>
</comment>
<dbReference type="GO" id="GO:0032329">
    <property type="term" value="P:serine transport"/>
    <property type="evidence" value="ECO:0007669"/>
    <property type="project" value="InterPro"/>
</dbReference>
<reference evidence="10" key="1">
    <citation type="submission" date="2021-07" db="EMBL/GenBank/DDBJ databases">
        <title>Draft genome sequence of carbapenem-resistant Aeromonas spp. in Japan.</title>
        <authorList>
            <person name="Maehana S."/>
            <person name="Suzuki M."/>
            <person name="Kitasato H."/>
        </authorList>
    </citation>
    <scope>NUCLEOTIDE SEQUENCE</scope>
    <source>
        <strain evidence="10">KAM351</strain>
    </source>
</reference>
<keyword evidence="2 9" id="KW-0813">Transport</keyword>
<dbReference type="GO" id="GO:0015826">
    <property type="term" value="P:threonine transport"/>
    <property type="evidence" value="ECO:0007669"/>
    <property type="project" value="InterPro"/>
</dbReference>
<dbReference type="SUPFAM" id="SSF118215">
    <property type="entry name" value="Proton glutamate symport protein"/>
    <property type="match status" value="1"/>
</dbReference>
<evidence type="ECO:0000256" key="5">
    <source>
        <dbReference type="ARBA" id="ARBA00022847"/>
    </source>
</evidence>
<organism evidence="10 11">
    <name type="scientific">Aeromonas caviae</name>
    <name type="common">Aeromonas punctata</name>
    <dbReference type="NCBI Taxonomy" id="648"/>
    <lineage>
        <taxon>Bacteria</taxon>
        <taxon>Pseudomonadati</taxon>
        <taxon>Pseudomonadota</taxon>
        <taxon>Gammaproteobacteria</taxon>
        <taxon>Aeromonadales</taxon>
        <taxon>Aeromonadaceae</taxon>
        <taxon>Aeromonas</taxon>
    </lineage>
</organism>
<dbReference type="PANTHER" id="PTHR42865">
    <property type="entry name" value="PROTON/GLUTAMATE-ASPARTATE SYMPORTER"/>
    <property type="match status" value="1"/>
</dbReference>
<evidence type="ECO:0000313" key="10">
    <source>
        <dbReference type="EMBL" id="GJA64827.1"/>
    </source>
</evidence>
<feature type="transmembrane region" description="Helical" evidence="9">
    <location>
        <begin position="151"/>
        <end position="170"/>
    </location>
</feature>
<evidence type="ECO:0000256" key="9">
    <source>
        <dbReference type="HAMAP-Rule" id="MF_01582"/>
    </source>
</evidence>
<feature type="transmembrane region" description="Helical" evidence="9">
    <location>
        <begin position="46"/>
        <end position="76"/>
    </location>
</feature>
<dbReference type="AlphaFoldDB" id="A0AA37CZR1"/>
<dbReference type="PRINTS" id="PR00173">
    <property type="entry name" value="EDTRNSPORT"/>
</dbReference>
<evidence type="ECO:0000256" key="8">
    <source>
        <dbReference type="ARBA" id="ARBA00023136"/>
    </source>
</evidence>
<keyword evidence="8 9" id="KW-0472">Membrane</keyword>
<dbReference type="GO" id="GO:0005295">
    <property type="term" value="F:neutral L-amino acid:sodium symporter activity"/>
    <property type="evidence" value="ECO:0007669"/>
    <property type="project" value="TreeGrafter"/>
</dbReference>
<dbReference type="GO" id="GO:0005886">
    <property type="term" value="C:plasma membrane"/>
    <property type="evidence" value="ECO:0007669"/>
    <property type="project" value="UniProtKB-SubCell"/>
</dbReference>
<dbReference type="Gene3D" id="1.10.3860.10">
    <property type="entry name" value="Sodium:dicarboxylate symporter"/>
    <property type="match status" value="1"/>
</dbReference>
<keyword evidence="7 9" id="KW-1133">Transmembrane helix</keyword>
<protein>
    <recommendedName>
        <fullName evidence="9">Serine/threonine transporter SstT</fullName>
    </recommendedName>
    <alternativeName>
        <fullName evidence="9">Na(+)/serine-threonine symporter</fullName>
    </alternativeName>
</protein>
<comment type="caution">
    <text evidence="10">The sequence shown here is derived from an EMBL/GenBank/DDBJ whole genome shotgun (WGS) entry which is preliminary data.</text>
</comment>
<evidence type="ECO:0000256" key="6">
    <source>
        <dbReference type="ARBA" id="ARBA00022970"/>
    </source>
</evidence>
<keyword evidence="6 9" id="KW-0029">Amino-acid transport</keyword>
<gene>
    <name evidence="9 10" type="primary">sstT</name>
    <name evidence="10" type="ORF">KAM351_34380</name>
</gene>
<keyword evidence="5 9" id="KW-0769">Symport</keyword>
<comment type="catalytic activity">
    <reaction evidence="9">
        <text>L-threonine(in) + Na(+)(in) = L-threonine(out) + Na(+)(out)</text>
        <dbReference type="Rhea" id="RHEA:69999"/>
        <dbReference type="ChEBI" id="CHEBI:29101"/>
        <dbReference type="ChEBI" id="CHEBI:57926"/>
    </reaction>
</comment>
<feature type="transmembrane region" description="Helical" evidence="9">
    <location>
        <begin position="331"/>
        <end position="356"/>
    </location>
</feature>
<comment type="subcellular location">
    <subcellularLocation>
        <location evidence="9">Cell membrane</location>
        <topology evidence="9">Multi-pass membrane protein</topology>
    </subcellularLocation>
    <subcellularLocation>
        <location evidence="1">Membrane</location>
        <topology evidence="1">Multi-pass membrane protein</topology>
    </subcellularLocation>
</comment>
<evidence type="ECO:0000256" key="4">
    <source>
        <dbReference type="ARBA" id="ARBA00022692"/>
    </source>
</evidence>
<evidence type="ECO:0000256" key="3">
    <source>
        <dbReference type="ARBA" id="ARBA00022475"/>
    </source>
</evidence>
<dbReference type="InterPro" id="IPR036458">
    <property type="entry name" value="Na:dicarbo_symporter_sf"/>
</dbReference>
<evidence type="ECO:0000256" key="1">
    <source>
        <dbReference type="ARBA" id="ARBA00004141"/>
    </source>
</evidence>
<accession>A0AA37CZR1</accession>
<sequence>MHRDYLMTQQHPLIRLVNSTSLVSQILVGLVFGILLAMFMPEWAKAAGLLGSLFVGALKAVAPLLVFVLVMSAIIGHKQGQKTNMKPILLLYVLGTFLAAAVAVVASFLFPSNLHLVAGATEITPPGGITEVLQTLLFNVVTNPVKALLEANYIGILAWAIGLGIAMRHANESTKSLISDVSHGVSAIVKAVIRCAPLGILGLVASTLAETGFDALFGYAQLLVVLIGCMLFIAFVVNPLIVFWKIKRNPYPLVLTCLKESGVTAFFTRSSTANIPVNMALAERLRLPEDTYAVSIPLGATINMAGAAITITVLSMAAVHTLGMEVDMATAILLSVVATISACGASGVAGGSLLLIPLACSLFGISNDIAMQVVAVGFIIGVLQDSAETALNSSTDVLFTAAACMAEDESLLDAAPVPSREA</sequence>
<proteinExistence type="inferred from homology"/>
<dbReference type="Pfam" id="PF00375">
    <property type="entry name" value="SDF"/>
    <property type="match status" value="1"/>
</dbReference>
<feature type="transmembrane region" description="Helical" evidence="9">
    <location>
        <begin position="21"/>
        <end position="40"/>
    </location>
</feature>
<name>A0AA37CZR1_AERCA</name>
<comment type="function">
    <text evidence="9">Involved in the import of serine and threonine into the cell, with the concomitant import of sodium (symport system).</text>
</comment>
<evidence type="ECO:0000256" key="2">
    <source>
        <dbReference type="ARBA" id="ARBA00022448"/>
    </source>
</evidence>
<dbReference type="Proteomes" id="UP000886934">
    <property type="component" value="Unassembled WGS sequence"/>
</dbReference>
<dbReference type="HAMAP" id="MF_01582">
    <property type="entry name" value="Ser_Thr_transp_SstT"/>
    <property type="match status" value="1"/>
</dbReference>
<feature type="transmembrane region" description="Helical" evidence="9">
    <location>
        <begin position="191"/>
        <end position="209"/>
    </location>
</feature>
<dbReference type="FunFam" id="1.10.3860.10:FF:000003">
    <property type="entry name" value="Serine/threonine transporter sstT"/>
    <property type="match status" value="1"/>
</dbReference>
<evidence type="ECO:0000313" key="11">
    <source>
        <dbReference type="Proteomes" id="UP000886934"/>
    </source>
</evidence>
<dbReference type="InterPro" id="IPR001991">
    <property type="entry name" value="Na-dicarboxylate_symporter"/>
</dbReference>
<dbReference type="EMBL" id="BPNN01000062">
    <property type="protein sequence ID" value="GJA64827.1"/>
    <property type="molecule type" value="Genomic_DNA"/>
</dbReference>
<feature type="transmembrane region" description="Helical" evidence="9">
    <location>
        <begin position="88"/>
        <end position="110"/>
    </location>
</feature>
<feature type="transmembrane region" description="Helical" evidence="9">
    <location>
        <begin position="221"/>
        <end position="244"/>
    </location>
</feature>
<dbReference type="PANTHER" id="PTHR42865:SF8">
    <property type="entry name" value="SERINE_THREONINE TRANSPORTER SSTT"/>
    <property type="match status" value="1"/>
</dbReference>
<dbReference type="NCBIfam" id="NF010151">
    <property type="entry name" value="PRK13628.1"/>
    <property type="match status" value="1"/>
</dbReference>
<feature type="transmembrane region" description="Helical" evidence="9">
    <location>
        <begin position="292"/>
        <end position="319"/>
    </location>
</feature>